<dbReference type="RefSeq" id="WP_316434254.1">
    <property type="nucleotide sequence ID" value="NZ_CP053586.1"/>
</dbReference>
<protein>
    <recommendedName>
        <fullName evidence="2">EF-hand domain-containing protein</fullName>
    </recommendedName>
</protein>
<dbReference type="PROSITE" id="PS00018">
    <property type="entry name" value="EF_HAND_1"/>
    <property type="match status" value="1"/>
</dbReference>
<evidence type="ECO:0000313" key="1">
    <source>
        <dbReference type="EMBL" id="WNZ22729.1"/>
    </source>
</evidence>
<dbReference type="EMBL" id="CP053586">
    <property type="protein sequence ID" value="WNZ22729.1"/>
    <property type="molecule type" value="Genomic_DNA"/>
</dbReference>
<proteinExistence type="predicted"/>
<reference evidence="1" key="1">
    <citation type="submission" date="2020-05" db="EMBL/GenBank/DDBJ databases">
        <authorList>
            <person name="Zhu T."/>
            <person name="Keshari N."/>
            <person name="Lu X."/>
        </authorList>
    </citation>
    <scope>NUCLEOTIDE SEQUENCE</scope>
    <source>
        <strain evidence="1">NK1-12</strain>
    </source>
</reference>
<name>A0AA96WCQ1_9CYAN</name>
<dbReference type="AlphaFoldDB" id="A0AA96WCQ1"/>
<organism evidence="1">
    <name type="scientific">Leptolyngbya sp. NK1-12</name>
    <dbReference type="NCBI Taxonomy" id="2547451"/>
    <lineage>
        <taxon>Bacteria</taxon>
        <taxon>Bacillati</taxon>
        <taxon>Cyanobacteriota</taxon>
        <taxon>Cyanophyceae</taxon>
        <taxon>Leptolyngbyales</taxon>
        <taxon>Leptolyngbyaceae</taxon>
        <taxon>Leptolyngbya group</taxon>
        <taxon>Leptolyngbya</taxon>
    </lineage>
</organism>
<gene>
    <name evidence="1" type="ORF">HJG54_07570</name>
</gene>
<sequence>MGGFRVGAGRKSQWRRPTNHLRLPAEFEVELVEAARKLDGSGSRLVSLDDVELAMKRVLMAMPPPRRKAANRLFRTLLRQL</sequence>
<accession>A0AA96WCQ1</accession>
<evidence type="ECO:0008006" key="2">
    <source>
        <dbReference type="Google" id="ProtNLM"/>
    </source>
</evidence>
<dbReference type="InterPro" id="IPR018247">
    <property type="entry name" value="EF_Hand_1_Ca_BS"/>
</dbReference>